<name>A0A1G7IKL1_9RHOB</name>
<evidence type="ECO:0000313" key="2">
    <source>
        <dbReference type="Proteomes" id="UP000198994"/>
    </source>
</evidence>
<dbReference type="InterPro" id="IPR027417">
    <property type="entry name" value="P-loop_NTPase"/>
</dbReference>
<dbReference type="Pfam" id="PF13671">
    <property type="entry name" value="AAA_33"/>
    <property type="match status" value="1"/>
</dbReference>
<evidence type="ECO:0000313" key="1">
    <source>
        <dbReference type="EMBL" id="SDF13272.1"/>
    </source>
</evidence>
<protein>
    <recommendedName>
        <fullName evidence="3">Aminoglycoside phosphotransferase domain-containing protein</fullName>
    </recommendedName>
</protein>
<dbReference type="Gene3D" id="3.40.50.300">
    <property type="entry name" value="P-loop containing nucleotide triphosphate hydrolases"/>
    <property type="match status" value="1"/>
</dbReference>
<dbReference type="Proteomes" id="UP000198994">
    <property type="component" value="Unassembled WGS sequence"/>
</dbReference>
<accession>A0A1G7IKL1</accession>
<reference evidence="2" key="1">
    <citation type="submission" date="2016-10" db="EMBL/GenBank/DDBJ databases">
        <authorList>
            <person name="Varghese N."/>
            <person name="Submissions S."/>
        </authorList>
    </citation>
    <scope>NUCLEOTIDE SEQUENCE [LARGE SCALE GENOMIC DNA]</scope>
    <source>
        <strain evidence="2">DSM 10146</strain>
    </source>
</reference>
<dbReference type="RefSeq" id="WP_089962022.1">
    <property type="nucleotide sequence ID" value="NZ_FNAV01000013.1"/>
</dbReference>
<dbReference type="InterPro" id="IPR011009">
    <property type="entry name" value="Kinase-like_dom_sf"/>
</dbReference>
<dbReference type="PANTHER" id="PTHR43883:SF1">
    <property type="entry name" value="GLUCONOKINASE"/>
    <property type="match status" value="1"/>
</dbReference>
<dbReference type="OrthoDB" id="9810277at2"/>
<dbReference type="SUPFAM" id="SSF52540">
    <property type="entry name" value="P-loop containing nucleoside triphosphate hydrolases"/>
    <property type="match status" value="1"/>
</dbReference>
<organism evidence="1 2">
    <name type="scientific">Salipiger thiooxidans</name>
    <dbReference type="NCBI Taxonomy" id="282683"/>
    <lineage>
        <taxon>Bacteria</taxon>
        <taxon>Pseudomonadati</taxon>
        <taxon>Pseudomonadota</taxon>
        <taxon>Alphaproteobacteria</taxon>
        <taxon>Rhodobacterales</taxon>
        <taxon>Roseobacteraceae</taxon>
        <taxon>Salipiger</taxon>
    </lineage>
</organism>
<dbReference type="PANTHER" id="PTHR43883">
    <property type="entry name" value="SLR0207 PROTEIN"/>
    <property type="match status" value="1"/>
</dbReference>
<dbReference type="InterPro" id="IPR052732">
    <property type="entry name" value="Cell-binding_unc_protein"/>
</dbReference>
<dbReference type="EMBL" id="FNAV01000013">
    <property type="protein sequence ID" value="SDF13272.1"/>
    <property type="molecule type" value="Genomic_DNA"/>
</dbReference>
<dbReference type="AlphaFoldDB" id="A0A1G7IKL1"/>
<dbReference type="STRING" id="282683.SAMN04488105_11326"/>
<keyword evidence="2" id="KW-1185">Reference proteome</keyword>
<gene>
    <name evidence="1" type="ORF">SAMN04488105_11326</name>
</gene>
<dbReference type="SUPFAM" id="SSF56112">
    <property type="entry name" value="Protein kinase-like (PK-like)"/>
    <property type="match status" value="1"/>
</dbReference>
<proteinExistence type="predicted"/>
<evidence type="ECO:0008006" key="3">
    <source>
        <dbReference type="Google" id="ProtNLM"/>
    </source>
</evidence>
<sequence length="506" mass="54358">MSQDQTEAIAFLSDPANHAGDEVRHVQTHGAHVFLAGPDAYKIKRAVRYDYLDFSTLPLRHDMLARELELNRPTAPEIYRDLVPLVRAADGGLALGGDGKVVEWVLRMARFPTEDELSAVAERGDLDDALAEALGTEVQAYHARAPRRDADGAALMAAIVTELEDAFAGMTEDLGPGPVSRFHATARPLLGQLSPLLRDRAGDGHLRRAHGDLYLNNIVRIGGRPVLFDALEFDETLGTCDVLYDLAFLVMDLRHRHLDRAACLTLDAWLFAAGGAEDAGLAALPFFMGIRAAIRAMVEVQTGRAAGGAAEHAARAREFLDDALVVFAPLPPRLLAIGGLSGTGKTTLARDLAPLLAPTPGAVHLRSDLERKRLAGAAPLEHLPPGAYTPAATRAVYDRLLGRAETLLGAGRSVLLDATWLAPSERADAEALAQRAGVPFSALWLEADTGTLQDRVAGRRQDASDATQEVVARQALHARVPEHWLRIDASRSPGDTLLDSRTALGL</sequence>